<dbReference type="SUPFAM" id="SSF56112">
    <property type="entry name" value="Protein kinase-like (PK-like)"/>
    <property type="match status" value="1"/>
</dbReference>
<reference evidence="2 3" key="1">
    <citation type="submission" date="2019-06" db="EMBL/GenBank/DDBJ databases">
        <title>Sequencing the genomes of 1000 actinobacteria strains.</title>
        <authorList>
            <person name="Klenk H.-P."/>
        </authorList>
    </citation>
    <scope>NUCLEOTIDE SEQUENCE [LARGE SCALE GENOMIC DNA]</scope>
    <source>
        <strain evidence="2 3">DSM 12335</strain>
    </source>
</reference>
<feature type="domain" description="Aminoglycoside phosphotransferase" evidence="1">
    <location>
        <begin position="69"/>
        <end position="297"/>
    </location>
</feature>
<dbReference type="AlphaFoldDB" id="A0A542YP55"/>
<dbReference type="Proteomes" id="UP000319516">
    <property type="component" value="Unassembled WGS sequence"/>
</dbReference>
<dbReference type="Pfam" id="PF01636">
    <property type="entry name" value="APH"/>
    <property type="match status" value="1"/>
</dbReference>
<dbReference type="InterPro" id="IPR051678">
    <property type="entry name" value="AGP_Transferase"/>
</dbReference>
<organism evidence="2 3">
    <name type="scientific">Ornithinicoccus hortensis</name>
    <dbReference type="NCBI Taxonomy" id="82346"/>
    <lineage>
        <taxon>Bacteria</taxon>
        <taxon>Bacillati</taxon>
        <taxon>Actinomycetota</taxon>
        <taxon>Actinomycetes</taxon>
        <taxon>Micrococcales</taxon>
        <taxon>Intrasporangiaceae</taxon>
        <taxon>Ornithinicoccus</taxon>
    </lineage>
</organism>
<proteinExistence type="predicted"/>
<name>A0A542YP55_9MICO</name>
<sequence>MGEVRAWGRTDVTALARAHPEWFATGDPRDDNALDGDLHVTVTLLGSGESYAAWLAVALAGDELHRRGRRTAVIRVPRRSPDDLPRPMAEEFAALLLAPEGVGPRPIHLQEPGGGETGPPAYLVVDQVPGQVRPRGSWTDELLVAHAGQLARLHTRQYAGHGAVTEISTGLVPRLSIVESGAASWEWWRRAHPEITALPEVSRLWDGVRRCFDEAEPAFAALTTFSLVHGDAAVPNILVSGGVPRYVDWEWACIGDPARDLGYLGGPVWADPWYLPLEPGRVDLLLDAYVDAAGPPRDRETLAVRRLAWLVHETFFVTLHLRRQEDRDRYGRAIARIEEGLTDLLVR</sequence>
<dbReference type="InterPro" id="IPR002575">
    <property type="entry name" value="Aminoglycoside_PTrfase"/>
</dbReference>
<evidence type="ECO:0000313" key="2">
    <source>
        <dbReference type="EMBL" id="TQL49882.1"/>
    </source>
</evidence>
<dbReference type="PANTHER" id="PTHR21310">
    <property type="entry name" value="AMINOGLYCOSIDE PHOSPHOTRANSFERASE-RELATED-RELATED"/>
    <property type="match status" value="1"/>
</dbReference>
<dbReference type="OrthoDB" id="4855696at2"/>
<dbReference type="Gene3D" id="3.90.1200.10">
    <property type="match status" value="1"/>
</dbReference>
<dbReference type="RefSeq" id="WP_141784089.1">
    <property type="nucleotide sequence ID" value="NZ_BAAAIK010000004.1"/>
</dbReference>
<keyword evidence="3" id="KW-1185">Reference proteome</keyword>
<keyword evidence="2" id="KW-0808">Transferase</keyword>
<comment type="caution">
    <text evidence="2">The sequence shown here is derived from an EMBL/GenBank/DDBJ whole genome shotgun (WGS) entry which is preliminary data.</text>
</comment>
<accession>A0A542YP55</accession>
<keyword evidence="2" id="KW-0418">Kinase</keyword>
<evidence type="ECO:0000259" key="1">
    <source>
        <dbReference type="Pfam" id="PF01636"/>
    </source>
</evidence>
<dbReference type="GO" id="GO:0016301">
    <property type="term" value="F:kinase activity"/>
    <property type="evidence" value="ECO:0007669"/>
    <property type="project" value="UniProtKB-KW"/>
</dbReference>
<gene>
    <name evidence="2" type="ORF">FB467_0978</name>
</gene>
<evidence type="ECO:0000313" key="3">
    <source>
        <dbReference type="Proteomes" id="UP000319516"/>
    </source>
</evidence>
<protein>
    <submittedName>
        <fullName evidence="2">Aminoglycoside phosphotransferase (APT) family kinase protein</fullName>
    </submittedName>
</protein>
<dbReference type="InterPro" id="IPR011009">
    <property type="entry name" value="Kinase-like_dom_sf"/>
</dbReference>
<dbReference type="EMBL" id="VFOP01000001">
    <property type="protein sequence ID" value="TQL49882.1"/>
    <property type="molecule type" value="Genomic_DNA"/>
</dbReference>